<dbReference type="Pfam" id="PF01040">
    <property type="entry name" value="UbiA"/>
    <property type="match status" value="1"/>
</dbReference>
<evidence type="ECO:0000256" key="9">
    <source>
        <dbReference type="HAMAP-Rule" id="MF_03189"/>
    </source>
</evidence>
<dbReference type="OrthoDB" id="18170at2759"/>
<dbReference type="EC" id="2.5.1.39" evidence="9"/>
<feature type="transmembrane region" description="Helical" evidence="9">
    <location>
        <begin position="140"/>
        <end position="164"/>
    </location>
</feature>
<keyword evidence="9" id="KW-0414">Isoprene biosynthesis</keyword>
<evidence type="ECO:0000256" key="5">
    <source>
        <dbReference type="ARBA" id="ARBA00022679"/>
    </source>
</evidence>
<dbReference type="FunFam" id="1.20.120.1780:FF:000001">
    <property type="entry name" value="4-hydroxybenzoate octaprenyltransferase"/>
    <property type="match status" value="1"/>
</dbReference>
<evidence type="ECO:0000313" key="10">
    <source>
        <dbReference type="EMBL" id="CCH61595.1"/>
    </source>
</evidence>
<gene>
    <name evidence="10" type="primary">TBLA0F00510</name>
    <name evidence="9" type="synonym">COQ2</name>
    <name evidence="10" type="ORF">TBLA_0F00510</name>
</gene>
<comment type="similarity">
    <text evidence="4 9">Belongs to the UbiA prenyltransferase family.</text>
</comment>
<comment type="function">
    <text evidence="9">Catalyzes the prenylation of para-hydroxybenzoate (PHB) with an all-trans polyprenyl group. Mediates the second step in the final reaction sequence of coenzyme Q (CoQ) biosynthesis, which is the condensation of the polyisoprenoid side chain with PHB, generating the first membrane-bound Q intermediate.</text>
</comment>
<protein>
    <recommendedName>
        <fullName evidence="9">4-hydroxybenzoate polyprenyltransferase, mitochondrial</fullName>
        <shortName evidence="9">4-HB polyprenyltransferase</shortName>
        <ecNumber evidence="9">2.5.1.39</ecNumber>
    </recommendedName>
    <alternativeName>
        <fullName evidence="9">4-hydroxybenzoate hexaprenyltransferase</fullName>
    </alternativeName>
    <alternativeName>
        <fullName evidence="9">Para-hydroxybenzoate--polyprenyltransferase</fullName>
        <shortName evidence="9">PHB:PPT</shortName>
        <shortName evidence="9">PHB:polyprenyltransferase</shortName>
    </alternativeName>
</protein>
<evidence type="ECO:0000256" key="1">
    <source>
        <dbReference type="ARBA" id="ARBA00001946"/>
    </source>
</evidence>
<feature type="transmembrane region" description="Helical" evidence="9">
    <location>
        <begin position="113"/>
        <end position="134"/>
    </location>
</feature>
<dbReference type="InterPro" id="IPR039653">
    <property type="entry name" value="Prenyltransferase"/>
</dbReference>
<dbReference type="InterPro" id="IPR006370">
    <property type="entry name" value="HB_polyprenyltransferase-like"/>
</dbReference>
<dbReference type="FunFam" id="1.10.357.140:FF:000008">
    <property type="entry name" value="4-hydroxybenzoate octaprenyltransferase"/>
    <property type="match status" value="1"/>
</dbReference>
<keyword evidence="9" id="KW-0496">Mitochondrion</keyword>
<dbReference type="HOGENOM" id="CLU_034879_2_2_1"/>
<comment type="catalytic activity">
    <reaction evidence="9">
        <text>an all-trans-polyprenyl diphosphate + 4-hydroxybenzoate = a 4-hydroxy-3-(all-trans-polyprenyl)benzoate + diphosphate</text>
        <dbReference type="Rhea" id="RHEA:44504"/>
        <dbReference type="Rhea" id="RHEA-COMP:9514"/>
        <dbReference type="Rhea" id="RHEA-COMP:9564"/>
        <dbReference type="ChEBI" id="CHEBI:17879"/>
        <dbReference type="ChEBI" id="CHEBI:33019"/>
        <dbReference type="ChEBI" id="CHEBI:58914"/>
        <dbReference type="ChEBI" id="CHEBI:78396"/>
        <dbReference type="EC" id="2.5.1.39"/>
    </reaction>
</comment>
<dbReference type="RefSeq" id="XP_004181114.1">
    <property type="nucleotide sequence ID" value="XM_004181066.1"/>
</dbReference>
<dbReference type="Gene3D" id="1.20.120.1780">
    <property type="entry name" value="UbiA prenyltransferase"/>
    <property type="match status" value="1"/>
</dbReference>
<dbReference type="PROSITE" id="PS00943">
    <property type="entry name" value="UBIA"/>
    <property type="match status" value="1"/>
</dbReference>
<dbReference type="GO" id="GO:0006744">
    <property type="term" value="P:ubiquinone biosynthetic process"/>
    <property type="evidence" value="ECO:0007669"/>
    <property type="project" value="UniProtKB-UniRule"/>
</dbReference>
<organism evidence="10 11">
    <name type="scientific">Henningerozyma blattae (strain ATCC 34711 / CBS 6284 / DSM 70876 / NBRC 10599 / NRRL Y-10934 / UCD 77-7)</name>
    <name type="common">Yeast</name>
    <name type="synonym">Tetrapisispora blattae</name>
    <dbReference type="NCBI Taxonomy" id="1071380"/>
    <lineage>
        <taxon>Eukaryota</taxon>
        <taxon>Fungi</taxon>
        <taxon>Dikarya</taxon>
        <taxon>Ascomycota</taxon>
        <taxon>Saccharomycotina</taxon>
        <taxon>Saccharomycetes</taxon>
        <taxon>Saccharomycetales</taxon>
        <taxon>Saccharomycetaceae</taxon>
        <taxon>Henningerozyma</taxon>
    </lineage>
</organism>
<evidence type="ECO:0000256" key="4">
    <source>
        <dbReference type="ARBA" id="ARBA00005985"/>
    </source>
</evidence>
<keyword evidence="9" id="KW-0831">Ubiquinone biosynthesis</keyword>
<evidence type="ECO:0000256" key="6">
    <source>
        <dbReference type="ARBA" id="ARBA00022692"/>
    </source>
</evidence>
<dbReference type="eggNOG" id="KOG1381">
    <property type="taxonomic scope" value="Eukaryota"/>
</dbReference>
<accession>I2H5E3</accession>
<dbReference type="OMA" id="SHENENH"/>
<feature type="transmembrane region" description="Helical" evidence="9">
    <location>
        <begin position="316"/>
        <end position="349"/>
    </location>
</feature>
<keyword evidence="9" id="KW-0999">Mitochondrion inner membrane</keyword>
<feature type="transmembrane region" description="Helical" evidence="9">
    <location>
        <begin position="208"/>
        <end position="226"/>
    </location>
</feature>
<reference evidence="10 11" key="1">
    <citation type="journal article" date="2011" name="Proc. Natl. Acad. Sci. U.S.A.">
        <title>Evolutionary erosion of yeast sex chromosomes by mating-type switching accidents.</title>
        <authorList>
            <person name="Gordon J.L."/>
            <person name="Armisen D."/>
            <person name="Proux-Wera E."/>
            <person name="Oheigeartaigh S.S."/>
            <person name="Byrne K.P."/>
            <person name="Wolfe K.H."/>
        </authorList>
    </citation>
    <scope>NUCLEOTIDE SEQUENCE [LARGE SCALE GENOMIC DNA]</scope>
    <source>
        <strain evidence="11">ATCC 34711 / CBS 6284 / DSM 70876 / NBRC 10599 / NRRL Y-10934 / UCD 77-7</strain>
    </source>
</reference>
<dbReference type="EMBL" id="HE806321">
    <property type="protein sequence ID" value="CCH61595.1"/>
    <property type="molecule type" value="Genomic_DNA"/>
</dbReference>
<dbReference type="HAMAP" id="MF_01635">
    <property type="entry name" value="UbiA"/>
    <property type="match status" value="1"/>
</dbReference>
<evidence type="ECO:0000256" key="8">
    <source>
        <dbReference type="ARBA" id="ARBA00023136"/>
    </source>
</evidence>
<comment type="pathway">
    <text evidence="9">Cofactor biosynthesis; ubiquinone biosynthesis.</text>
</comment>
<dbReference type="InParanoid" id="I2H5E3"/>
<dbReference type="FunCoup" id="I2H5E3">
    <property type="interactions" value="369"/>
</dbReference>
<keyword evidence="8 9" id="KW-0472">Membrane</keyword>
<feature type="transmembrane region" description="Helical" evidence="9">
    <location>
        <begin position="238"/>
        <end position="258"/>
    </location>
</feature>
<dbReference type="GO" id="GO:0008412">
    <property type="term" value="F:4-hydroxybenzoate polyprenyltransferase activity"/>
    <property type="evidence" value="ECO:0007669"/>
    <property type="project" value="UniProtKB-EC"/>
</dbReference>
<comment type="cofactor">
    <cofactor evidence="1 9">
        <name>Mg(2+)</name>
        <dbReference type="ChEBI" id="CHEBI:18420"/>
    </cofactor>
</comment>
<dbReference type="AlphaFoldDB" id="I2H5E3"/>
<name>I2H5E3_HENB6</name>
<comment type="subcellular location">
    <subcellularLocation>
        <location evidence="2">Membrane</location>
        <topology evidence="2">Multi-pass membrane protein</topology>
    </subcellularLocation>
    <subcellularLocation>
        <location evidence="9">Mitochondrion inner membrane</location>
        <topology evidence="9">Multi-pass membrane protein</topology>
        <orientation evidence="9">Matrix side</orientation>
    </subcellularLocation>
</comment>
<dbReference type="PANTHER" id="PTHR11048">
    <property type="entry name" value="PRENYLTRANSFERASES"/>
    <property type="match status" value="1"/>
</dbReference>
<dbReference type="InterPro" id="IPR044878">
    <property type="entry name" value="UbiA_sf"/>
</dbReference>
<sequence length="396" mass="43859">MRLSLLNNRSVLRSFTLAKDFPVLKRPFYLTHTNLQYNAPNTQVPLPDDPIPRPFFEKKPLPLNLTHEAFTKEELDEAREERLKGLGPYVSRLPKSIIPYAELMRLEKPAGTWLLYLPCTWSVAMAAIQNVAIITPTNVLLTLTVMGLGATVMRGAGCTINDLLDRKIDSKVLRSVERPLASKRVSVPNAIGFLGLQTAVGYGLLCTLPIGCRFLALASLPLVAIYPLCKRISYYPQIVLASCFDWGALLGWAALGLTMGPAEWASALLLYAGASAWCVAYDTIYAHQDKKFDTKVGIGSTALAWGNKKLKKMCTYLSIFQFSCITMAGITSGVIAGPGFITGLGIFAWRVAKMIKTVDLDNPNDCGRHFKNNIKSGMYFSYGLFFDYLLKWFGIF</sequence>
<dbReference type="Gene3D" id="1.10.357.140">
    <property type="entry name" value="UbiA prenyltransferase"/>
    <property type="match status" value="1"/>
</dbReference>
<dbReference type="NCBIfam" id="TIGR01474">
    <property type="entry name" value="ubiA_proteo"/>
    <property type="match status" value="1"/>
</dbReference>
<evidence type="ECO:0000256" key="3">
    <source>
        <dbReference type="ARBA" id="ARBA00005179"/>
    </source>
</evidence>
<dbReference type="KEGG" id="tbl:TBLA_0F00510"/>
<keyword evidence="11" id="KW-1185">Reference proteome</keyword>
<evidence type="ECO:0000256" key="7">
    <source>
        <dbReference type="ARBA" id="ARBA00022989"/>
    </source>
</evidence>
<comment type="pathway">
    <text evidence="3">Secondary metabolite biosynthesis.</text>
</comment>
<dbReference type="GO" id="GO:0005743">
    <property type="term" value="C:mitochondrial inner membrane"/>
    <property type="evidence" value="ECO:0007669"/>
    <property type="project" value="UniProtKB-SubCell"/>
</dbReference>
<dbReference type="InterPro" id="IPR000537">
    <property type="entry name" value="UbiA_prenyltransferase"/>
</dbReference>
<keyword evidence="6 9" id="KW-0812">Transmembrane</keyword>
<dbReference type="InterPro" id="IPR030470">
    <property type="entry name" value="UbiA_prenylTrfase_CS"/>
</dbReference>
<dbReference type="STRING" id="1071380.I2H5E3"/>
<evidence type="ECO:0000313" key="11">
    <source>
        <dbReference type="Proteomes" id="UP000002866"/>
    </source>
</evidence>
<dbReference type="GO" id="GO:0008299">
    <property type="term" value="P:isoprenoid biosynthetic process"/>
    <property type="evidence" value="ECO:0007669"/>
    <property type="project" value="UniProtKB-UniRule"/>
</dbReference>
<proteinExistence type="inferred from homology"/>
<keyword evidence="7 9" id="KW-1133">Transmembrane helix</keyword>
<keyword evidence="5 9" id="KW-0808">Transferase</keyword>
<evidence type="ECO:0000256" key="2">
    <source>
        <dbReference type="ARBA" id="ARBA00004141"/>
    </source>
</evidence>
<dbReference type="GeneID" id="14496696"/>
<dbReference type="Proteomes" id="UP000002866">
    <property type="component" value="Chromosome 6"/>
</dbReference>
<dbReference type="UniPathway" id="UPA00232"/>
<dbReference type="CDD" id="cd13959">
    <property type="entry name" value="PT_UbiA_COQ2"/>
    <property type="match status" value="1"/>
</dbReference>
<feature type="transmembrane region" description="Helical" evidence="9">
    <location>
        <begin position="264"/>
        <end position="285"/>
    </location>
</feature>
<dbReference type="PANTHER" id="PTHR11048:SF28">
    <property type="entry name" value="4-HYDROXYBENZOATE POLYPRENYLTRANSFERASE, MITOCHONDRIAL"/>
    <property type="match status" value="1"/>
</dbReference>